<sequence length="131" mass="15815">MNDLIKILQLYSPLISLLTFFLGLYIGNKHAIGRDKRQEFNERAEPIIDYFDYMQSWFEQRGFTTAFLLPESAITRLMRRLSKRKQKRFDALIRQYQSTFNQLKHEKSRTEEAYNLLLKQVADIKLFLRFK</sequence>
<dbReference type="KEGG" id="ans:ArsFIN_11690"/>
<accession>A0A4P7KRM4</accession>
<gene>
    <name evidence="1" type="ORF">ArsFIN_11690</name>
</gene>
<proteinExistence type="predicted"/>
<organism evidence="1 2">
    <name type="scientific">Arsenophonus nasoniae</name>
    <name type="common">son-killer infecting Nasonia vitripennis</name>
    <dbReference type="NCBI Taxonomy" id="638"/>
    <lineage>
        <taxon>Bacteria</taxon>
        <taxon>Pseudomonadati</taxon>
        <taxon>Pseudomonadota</taxon>
        <taxon>Gammaproteobacteria</taxon>
        <taxon>Enterobacterales</taxon>
        <taxon>Morganellaceae</taxon>
        <taxon>Arsenophonus</taxon>
    </lineage>
</organism>
<dbReference type="RefSeq" id="WP_135677544.1">
    <property type="nucleotide sequence ID" value="NZ_CP038613.1"/>
</dbReference>
<dbReference type="Proteomes" id="UP000295134">
    <property type="component" value="Chromosome"/>
</dbReference>
<evidence type="ECO:0000313" key="1">
    <source>
        <dbReference type="EMBL" id="QBY42611.1"/>
    </source>
</evidence>
<reference evidence="1 2" key="1">
    <citation type="submission" date="2019-03" db="EMBL/GenBank/DDBJ databases">
        <title>Long-read sequencing reveals hyperdense prophage content in a complex bacterial symbiont genome.</title>
        <authorList>
            <person name="Frost C.L."/>
            <person name="Siozios S."/>
            <person name="Nadal-Jimenez P."/>
            <person name="Brockhurst M.A."/>
            <person name="King K.C."/>
            <person name="Darby A.C."/>
            <person name="Hurst G.D.D."/>
        </authorList>
    </citation>
    <scope>NUCLEOTIDE SEQUENCE [LARGE SCALE GENOMIC DNA]</scope>
    <source>
        <strain evidence="1 2">FIN</strain>
    </source>
</reference>
<dbReference type="AlphaFoldDB" id="A0A4P7KRM4"/>
<protein>
    <submittedName>
        <fullName evidence="1">Uncharacterized protein</fullName>
    </submittedName>
</protein>
<name>A0A4P7KRM4_9GAMM</name>
<evidence type="ECO:0000313" key="2">
    <source>
        <dbReference type="Proteomes" id="UP000295134"/>
    </source>
</evidence>
<dbReference type="EMBL" id="CP038613">
    <property type="protein sequence ID" value="QBY42611.1"/>
    <property type="molecule type" value="Genomic_DNA"/>
</dbReference>
<dbReference type="GeneID" id="96876380"/>